<proteinExistence type="predicted"/>
<feature type="domain" description="Right handed beta helix" evidence="2">
    <location>
        <begin position="89"/>
        <end position="216"/>
    </location>
</feature>
<dbReference type="InterPro" id="IPR022441">
    <property type="entry name" value="Para_beta_helix_rpt-2"/>
</dbReference>
<reference evidence="3 4" key="1">
    <citation type="submission" date="2015-10" db="EMBL/GenBank/DDBJ databases">
        <title>Metagenome-Assembled Genomes uncover a global brackish microbiome.</title>
        <authorList>
            <person name="Hugerth L.W."/>
            <person name="Larsson J."/>
            <person name="Alneberg J."/>
            <person name="Lindh M.V."/>
            <person name="Legrand C."/>
            <person name="Pinhassi J."/>
            <person name="Andersson A.F."/>
        </authorList>
    </citation>
    <scope>NUCLEOTIDE SEQUENCE [LARGE SCALE GENOMIC DNA]</scope>
    <source>
        <strain evidence="3">BACL4 MAG-120507-bin80</strain>
    </source>
</reference>
<dbReference type="AlphaFoldDB" id="A0A0R2S8J7"/>
<accession>A0A0R2S8J7</accession>
<dbReference type="InterPro" id="IPR011050">
    <property type="entry name" value="Pectin_lyase_fold/virulence"/>
</dbReference>
<dbReference type="Gene3D" id="2.160.20.10">
    <property type="entry name" value="Single-stranded right-handed beta-helix, Pectin lyase-like"/>
    <property type="match status" value="1"/>
</dbReference>
<dbReference type="SMART" id="SM00710">
    <property type="entry name" value="PbH1"/>
    <property type="match status" value="6"/>
</dbReference>
<organism evidence="3 4">
    <name type="scientific">OM182 bacterium BACL3 MAG-120507-bin80</name>
    <dbReference type="NCBI Taxonomy" id="1655577"/>
    <lineage>
        <taxon>Bacteria</taxon>
        <taxon>Pseudomonadati</taxon>
        <taxon>Pseudomonadota</taxon>
        <taxon>Gammaproteobacteria</taxon>
        <taxon>OMG group</taxon>
        <taxon>OM182 clade</taxon>
    </lineage>
</organism>
<comment type="caution">
    <text evidence="3">The sequence shown here is derived from an EMBL/GenBank/DDBJ whole genome shotgun (WGS) entry which is preliminary data.</text>
</comment>
<feature type="chain" id="PRO_5006423426" description="Right handed beta helix domain-containing protein" evidence="1">
    <location>
        <begin position="22"/>
        <end position="409"/>
    </location>
</feature>
<keyword evidence="1" id="KW-0732">Signal</keyword>
<protein>
    <recommendedName>
        <fullName evidence="2">Right handed beta helix domain-containing protein</fullName>
    </recommendedName>
</protein>
<gene>
    <name evidence="3" type="ORF">ABR69_10300</name>
</gene>
<dbReference type="InterPro" id="IPR006626">
    <property type="entry name" value="PbH1"/>
</dbReference>
<dbReference type="Proteomes" id="UP000051934">
    <property type="component" value="Unassembled WGS sequence"/>
</dbReference>
<feature type="signal peptide" evidence="1">
    <location>
        <begin position="1"/>
        <end position="21"/>
    </location>
</feature>
<dbReference type="InterPro" id="IPR022442">
    <property type="entry name" value="SO_2930-like_dom"/>
</dbReference>
<evidence type="ECO:0000313" key="4">
    <source>
        <dbReference type="Proteomes" id="UP000051934"/>
    </source>
</evidence>
<dbReference type="EMBL" id="LIBB01000218">
    <property type="protein sequence ID" value="KRO71221.1"/>
    <property type="molecule type" value="Genomic_DNA"/>
</dbReference>
<dbReference type="NCBIfam" id="TIGR03804">
    <property type="entry name" value="para_beta_helix"/>
    <property type="match status" value="1"/>
</dbReference>
<dbReference type="NCBIfam" id="TIGR03805">
    <property type="entry name" value="beta_helix_1"/>
    <property type="match status" value="1"/>
</dbReference>
<evidence type="ECO:0000313" key="3">
    <source>
        <dbReference type="EMBL" id="KRO71221.1"/>
    </source>
</evidence>
<evidence type="ECO:0000256" key="1">
    <source>
        <dbReference type="SAM" id="SignalP"/>
    </source>
</evidence>
<dbReference type="InterPro" id="IPR039448">
    <property type="entry name" value="Beta_helix"/>
</dbReference>
<dbReference type="Pfam" id="PF13229">
    <property type="entry name" value="Beta_helix"/>
    <property type="match status" value="1"/>
</dbReference>
<sequence>MKSVRPIAAALAIGLMLASCAPDEPSLPELSFEEALQEKLIMAQPGDVIEIPAGVHEMTRSLSLNAPGVTIRGQGMDVSILSFKNQAQGAEGLLVNADDFVLEDLALEDTVGDALKINQSENVVIRNVRTEWTGGPLTTNGAYGIYPVQSKNILIDGAVAIGASDAGIYVGQSSQIIVRNSRAEYNVAGIEIENSTFADVYDNVATNNTGGILVFDLPNLPVQGGRNTRVFNNDIVSNNVDNFAPEGNIVGTVPAGTGMMVLANDSIEIFGNRFADNQTTNVMVVSYLINGLPIDDPNYDPFPEAIYIHSNSFEGGGENPDSEPLIALQAATGQPIPDVVWGGAIMPDANGEPSKTFAEILCLGEGGMSFVNLDAMNGFAAPSFDPAPHLCEQPRLRKIVLPGDAGSAE</sequence>
<dbReference type="InterPro" id="IPR012334">
    <property type="entry name" value="Pectin_lyas_fold"/>
</dbReference>
<dbReference type="SUPFAM" id="SSF51126">
    <property type="entry name" value="Pectin lyase-like"/>
    <property type="match status" value="1"/>
</dbReference>
<evidence type="ECO:0000259" key="2">
    <source>
        <dbReference type="Pfam" id="PF13229"/>
    </source>
</evidence>
<dbReference type="PROSITE" id="PS51257">
    <property type="entry name" value="PROKAR_LIPOPROTEIN"/>
    <property type="match status" value="1"/>
</dbReference>
<name>A0A0R2S8J7_9GAMM</name>